<dbReference type="AlphaFoldDB" id="A0A2I0HBQ8"/>
<dbReference type="EMBL" id="PGOL01041237">
    <property type="protein sequence ID" value="PKI07623.1"/>
    <property type="molecule type" value="Genomic_DNA"/>
</dbReference>
<dbReference type="Proteomes" id="UP000233551">
    <property type="component" value="Unassembled WGS sequence"/>
</dbReference>
<evidence type="ECO:0000313" key="1">
    <source>
        <dbReference type="EMBL" id="PKI07623.1"/>
    </source>
</evidence>
<comment type="caution">
    <text evidence="1">The sequence shown here is derived from an EMBL/GenBank/DDBJ whole genome shotgun (WGS) entry which is preliminary data.</text>
</comment>
<reference evidence="1 2" key="1">
    <citation type="submission" date="2017-11" db="EMBL/GenBank/DDBJ databases">
        <title>De-novo sequencing of pomegranate (Punica granatum L.) genome.</title>
        <authorList>
            <person name="Akparov Z."/>
            <person name="Amiraslanov A."/>
            <person name="Hajiyeva S."/>
            <person name="Abbasov M."/>
            <person name="Kaur K."/>
            <person name="Hamwieh A."/>
            <person name="Solovyev V."/>
            <person name="Salamov A."/>
            <person name="Braich B."/>
            <person name="Kosarev P."/>
            <person name="Mahmoud A."/>
            <person name="Hajiyev E."/>
            <person name="Babayeva S."/>
            <person name="Izzatullayeva V."/>
            <person name="Mammadov A."/>
            <person name="Mammadov A."/>
            <person name="Sharifova S."/>
            <person name="Ojaghi J."/>
            <person name="Eynullazada K."/>
            <person name="Bayramov B."/>
            <person name="Abdulazimova A."/>
            <person name="Shahmuradov I."/>
        </authorList>
    </citation>
    <scope>NUCLEOTIDE SEQUENCE [LARGE SCALE GENOMIC DNA]</scope>
    <source>
        <strain evidence="2">cv. AG2017</strain>
        <tissue evidence="1">Leaf</tissue>
    </source>
</reference>
<accession>A0A2I0HBQ8</accession>
<name>A0A2I0HBQ8_PUNGR</name>
<evidence type="ECO:0000313" key="2">
    <source>
        <dbReference type="Proteomes" id="UP000233551"/>
    </source>
</evidence>
<keyword evidence="2" id="KW-1185">Reference proteome</keyword>
<sequence length="64" mass="7097">MPFGYARTTFLIRVIPFGYVPTTFLIRGHPLWVRPDYFSALGSSPSGASRPLFFTGCTGVCPLR</sequence>
<feature type="non-terminal residue" evidence="1">
    <location>
        <position position="64"/>
    </location>
</feature>
<protein>
    <submittedName>
        <fullName evidence="1">Uncharacterized protein</fullName>
    </submittedName>
</protein>
<proteinExistence type="predicted"/>
<organism evidence="1 2">
    <name type="scientific">Punica granatum</name>
    <name type="common">Pomegranate</name>
    <dbReference type="NCBI Taxonomy" id="22663"/>
    <lineage>
        <taxon>Eukaryota</taxon>
        <taxon>Viridiplantae</taxon>
        <taxon>Streptophyta</taxon>
        <taxon>Embryophyta</taxon>
        <taxon>Tracheophyta</taxon>
        <taxon>Spermatophyta</taxon>
        <taxon>Magnoliopsida</taxon>
        <taxon>eudicotyledons</taxon>
        <taxon>Gunneridae</taxon>
        <taxon>Pentapetalae</taxon>
        <taxon>rosids</taxon>
        <taxon>malvids</taxon>
        <taxon>Myrtales</taxon>
        <taxon>Lythraceae</taxon>
        <taxon>Punica</taxon>
    </lineage>
</organism>
<gene>
    <name evidence="1" type="ORF">CRG98_049588</name>
</gene>